<evidence type="ECO:0000313" key="1">
    <source>
        <dbReference type="EMBL" id="QJA46325.1"/>
    </source>
</evidence>
<dbReference type="EMBL" id="MT144597">
    <property type="protein sequence ID" value="QJH94177.1"/>
    <property type="molecule type" value="Genomic_DNA"/>
</dbReference>
<gene>
    <name evidence="1" type="ORF">TM448A00373_0032</name>
    <name evidence="2" type="ORF">TM448B00195_0017</name>
</gene>
<evidence type="ECO:0000313" key="2">
    <source>
        <dbReference type="EMBL" id="QJH94177.1"/>
    </source>
</evidence>
<accession>A0A6H1ZGD0</accession>
<name>A0A6H1ZGD0_9ZZZZ</name>
<sequence>MPENKTKLTPVYLTEKESSVFIAMRQAKVFDMEDTDIIMHFNPDKVLTDIKKPIQKKINQFTFIYKRRKLLTDS</sequence>
<organism evidence="1">
    <name type="scientific">viral metagenome</name>
    <dbReference type="NCBI Taxonomy" id="1070528"/>
    <lineage>
        <taxon>unclassified sequences</taxon>
        <taxon>metagenomes</taxon>
        <taxon>organismal metagenomes</taxon>
    </lineage>
</organism>
<dbReference type="AlphaFoldDB" id="A0A6H1ZGD0"/>
<dbReference type="EMBL" id="MT144007">
    <property type="protein sequence ID" value="QJA46325.1"/>
    <property type="molecule type" value="Genomic_DNA"/>
</dbReference>
<protein>
    <submittedName>
        <fullName evidence="1">Uncharacterized protein</fullName>
    </submittedName>
</protein>
<proteinExistence type="predicted"/>
<reference evidence="1" key="1">
    <citation type="submission" date="2020-03" db="EMBL/GenBank/DDBJ databases">
        <title>The deep terrestrial virosphere.</title>
        <authorList>
            <person name="Holmfeldt K."/>
            <person name="Nilsson E."/>
            <person name="Simone D."/>
            <person name="Lopez-Fernandez M."/>
            <person name="Wu X."/>
            <person name="de Brujin I."/>
            <person name="Lundin D."/>
            <person name="Andersson A."/>
            <person name="Bertilsson S."/>
            <person name="Dopson M."/>
        </authorList>
    </citation>
    <scope>NUCLEOTIDE SEQUENCE</scope>
    <source>
        <strain evidence="1">TM448A00373</strain>
        <strain evidence="2">TM448B00195</strain>
    </source>
</reference>